<dbReference type="Proteomes" id="UP000001932">
    <property type="component" value="Chromosome"/>
</dbReference>
<gene>
    <name evidence="2" type="ordered locus">SG2096</name>
</gene>
<keyword evidence="3" id="KW-1185">Reference proteome</keyword>
<dbReference type="KEGG" id="sgl:SG2096"/>
<dbReference type="HOGENOM" id="CLU_1509617_0_0_6"/>
<organism evidence="2 3">
    <name type="scientific">Sodalis glossinidius (strain morsitans)</name>
    <dbReference type="NCBI Taxonomy" id="343509"/>
    <lineage>
        <taxon>Bacteria</taxon>
        <taxon>Pseudomonadati</taxon>
        <taxon>Pseudomonadota</taxon>
        <taxon>Gammaproteobacteria</taxon>
        <taxon>Enterobacterales</taxon>
        <taxon>Bruguierivoracaceae</taxon>
        <taxon>Sodalis</taxon>
    </lineage>
</organism>
<proteinExistence type="predicted"/>
<name>Q2NR54_SODGM</name>
<dbReference type="EMBL" id="AP008232">
    <property type="protein sequence ID" value="BAE75371.1"/>
    <property type="molecule type" value="Genomic_DNA"/>
</dbReference>
<protein>
    <submittedName>
        <fullName evidence="2">Uncharacterized protein</fullName>
    </submittedName>
</protein>
<feature type="region of interest" description="Disordered" evidence="1">
    <location>
        <begin position="1"/>
        <end position="20"/>
    </location>
</feature>
<evidence type="ECO:0000256" key="1">
    <source>
        <dbReference type="SAM" id="MobiDB-lite"/>
    </source>
</evidence>
<sequence>MNTAGSAADTAHPGAEREGKSVADKLHQHHLVPGELVAAIGAADQIVDAVNEVTQHHQSDRRQHSARAIILQRLEDVIPVYLTGVYPHQHYYAQQKYPGDDFLAPGQPTVLRIAAEFLAVPSAMAHEGRGKIHGFTPPFSGSVRSWVSISGCTGAGTSASFGVCAGNQPTQAGKWRRK</sequence>
<evidence type="ECO:0000313" key="2">
    <source>
        <dbReference type="EMBL" id="BAE75371.1"/>
    </source>
</evidence>
<accession>Q2NR54</accession>
<reference evidence="2 3" key="1">
    <citation type="journal article" date="2006" name="Genome Res.">
        <title>Massive genome erosion and functional adaptations provide insights into the symbiotic lifestyle of Sodalis glossinidius in the tsetse host.</title>
        <authorList>
            <person name="Toh H."/>
            <person name="Weiss B.L."/>
            <person name="Perkin S.A.H."/>
            <person name="Yamashita A."/>
            <person name="Oshima K."/>
            <person name="Hattori M."/>
            <person name="Aksoy S."/>
        </authorList>
    </citation>
    <scope>NUCLEOTIDE SEQUENCE [LARGE SCALE GENOMIC DNA]</scope>
    <source>
        <strain evidence="3">morsitans</strain>
    </source>
</reference>
<evidence type="ECO:0000313" key="3">
    <source>
        <dbReference type="Proteomes" id="UP000001932"/>
    </source>
</evidence>
<dbReference type="AlphaFoldDB" id="Q2NR54"/>